<evidence type="ECO:0000313" key="6">
    <source>
        <dbReference type="Proteomes" id="UP001300763"/>
    </source>
</evidence>
<evidence type="ECO:0000256" key="1">
    <source>
        <dbReference type="ARBA" id="ARBA00023015"/>
    </source>
</evidence>
<accession>A0ABT5SXD9</accession>
<evidence type="ECO:0000313" key="5">
    <source>
        <dbReference type="EMBL" id="MDD7967449.1"/>
    </source>
</evidence>
<keyword evidence="1" id="KW-0805">Transcription regulation</keyword>
<gene>
    <name evidence="5" type="ORF">PGB27_19090</name>
</gene>
<keyword evidence="2" id="KW-0238">DNA-binding</keyword>
<proteinExistence type="predicted"/>
<keyword evidence="6" id="KW-1185">Reference proteome</keyword>
<dbReference type="Pfam" id="PF01638">
    <property type="entry name" value="HxlR"/>
    <property type="match status" value="1"/>
</dbReference>
<dbReference type="Proteomes" id="UP001300763">
    <property type="component" value="Unassembled WGS sequence"/>
</dbReference>
<dbReference type="RefSeq" id="WP_274201974.1">
    <property type="nucleotide sequence ID" value="NZ_JAQZAO010000008.1"/>
</dbReference>
<dbReference type="PANTHER" id="PTHR33204:SF18">
    <property type="entry name" value="TRANSCRIPTIONAL REGULATORY PROTEIN"/>
    <property type="match status" value="1"/>
</dbReference>
<reference evidence="5 6" key="1">
    <citation type="submission" date="2023-02" db="EMBL/GenBank/DDBJ databases">
        <title>Genome sequencing required for Actinomycetospora new species description.</title>
        <authorList>
            <person name="Saimee Y."/>
            <person name="Duangmal K."/>
        </authorList>
    </citation>
    <scope>NUCLEOTIDE SEQUENCE [LARGE SCALE GENOMIC DNA]</scope>
    <source>
        <strain evidence="5 6">DW7H6</strain>
    </source>
</reference>
<evidence type="ECO:0000256" key="2">
    <source>
        <dbReference type="ARBA" id="ARBA00023125"/>
    </source>
</evidence>
<dbReference type="PANTHER" id="PTHR33204">
    <property type="entry name" value="TRANSCRIPTIONAL REGULATOR, MARR FAMILY"/>
    <property type="match status" value="1"/>
</dbReference>
<protein>
    <submittedName>
        <fullName evidence="5">Helix-turn-helix domain-containing protein</fullName>
    </submittedName>
</protein>
<keyword evidence="3" id="KW-0804">Transcription</keyword>
<feature type="domain" description="HTH hxlR-type" evidence="4">
    <location>
        <begin position="11"/>
        <end position="101"/>
    </location>
</feature>
<evidence type="ECO:0000259" key="4">
    <source>
        <dbReference type="PROSITE" id="PS51118"/>
    </source>
</evidence>
<dbReference type="EMBL" id="JAQZAO010000008">
    <property type="protein sequence ID" value="MDD7967449.1"/>
    <property type="molecule type" value="Genomic_DNA"/>
</dbReference>
<dbReference type="InterPro" id="IPR036390">
    <property type="entry name" value="WH_DNA-bd_sf"/>
</dbReference>
<sequence>MLGKTYDREVCSAARALELVGERWSLLIVRNALFAGATRFGDFRSLGIATNVLTTRLEGFVAAGIMARDGDEYLLTPQGRELVAVVVALTAWGDRYLAPDGPPILYTHATCGGAVAQHLVCATCGEVDDAREVVARPGPGMPAEIAARMTS</sequence>
<dbReference type="InterPro" id="IPR036388">
    <property type="entry name" value="WH-like_DNA-bd_sf"/>
</dbReference>
<dbReference type="InterPro" id="IPR002577">
    <property type="entry name" value="HTH_HxlR"/>
</dbReference>
<dbReference type="Gene3D" id="1.10.10.10">
    <property type="entry name" value="Winged helix-like DNA-binding domain superfamily/Winged helix DNA-binding domain"/>
    <property type="match status" value="1"/>
</dbReference>
<name>A0ABT5SXD9_9PSEU</name>
<evidence type="ECO:0000256" key="3">
    <source>
        <dbReference type="ARBA" id="ARBA00023163"/>
    </source>
</evidence>
<dbReference type="SUPFAM" id="SSF46785">
    <property type="entry name" value="Winged helix' DNA-binding domain"/>
    <property type="match status" value="1"/>
</dbReference>
<organism evidence="5 6">
    <name type="scientific">Actinomycetospora lemnae</name>
    <dbReference type="NCBI Taxonomy" id="3019891"/>
    <lineage>
        <taxon>Bacteria</taxon>
        <taxon>Bacillati</taxon>
        <taxon>Actinomycetota</taxon>
        <taxon>Actinomycetes</taxon>
        <taxon>Pseudonocardiales</taxon>
        <taxon>Pseudonocardiaceae</taxon>
        <taxon>Actinomycetospora</taxon>
    </lineage>
</organism>
<comment type="caution">
    <text evidence="5">The sequence shown here is derived from an EMBL/GenBank/DDBJ whole genome shotgun (WGS) entry which is preliminary data.</text>
</comment>
<dbReference type="PROSITE" id="PS51118">
    <property type="entry name" value="HTH_HXLR"/>
    <property type="match status" value="1"/>
</dbReference>